<feature type="signal peptide" evidence="4">
    <location>
        <begin position="1"/>
        <end position="26"/>
    </location>
</feature>
<dbReference type="InterPro" id="IPR006626">
    <property type="entry name" value="PbH1"/>
</dbReference>
<dbReference type="Pfam" id="PF18911">
    <property type="entry name" value="PKD_4"/>
    <property type="match status" value="1"/>
</dbReference>
<dbReference type="GO" id="GO:0005576">
    <property type="term" value="C:extracellular region"/>
    <property type="evidence" value="ECO:0007669"/>
    <property type="project" value="UniProtKB-SubCell"/>
</dbReference>
<dbReference type="Proteomes" id="UP000676325">
    <property type="component" value="Unassembled WGS sequence"/>
</dbReference>
<dbReference type="Gene3D" id="2.160.20.10">
    <property type="entry name" value="Single-stranded right-handed beta-helix, Pectin lyase-like"/>
    <property type="match status" value="1"/>
</dbReference>
<dbReference type="InterPro" id="IPR000601">
    <property type="entry name" value="PKD_dom"/>
</dbReference>
<dbReference type="InterPro" id="IPR012334">
    <property type="entry name" value="Pectin_lyas_fold"/>
</dbReference>
<keyword evidence="3 4" id="KW-0732">Signal</keyword>
<dbReference type="InterPro" id="IPR052052">
    <property type="entry name" value="Polysaccharide_Lyase_9"/>
</dbReference>
<evidence type="ECO:0000256" key="1">
    <source>
        <dbReference type="ARBA" id="ARBA00004613"/>
    </source>
</evidence>
<evidence type="ECO:0000256" key="3">
    <source>
        <dbReference type="ARBA" id="ARBA00022729"/>
    </source>
</evidence>
<dbReference type="AlphaFoldDB" id="A0A941E253"/>
<dbReference type="InterPro" id="IPR035986">
    <property type="entry name" value="PKD_dom_sf"/>
</dbReference>
<dbReference type="Gene3D" id="2.60.40.10">
    <property type="entry name" value="Immunoglobulins"/>
    <property type="match status" value="1"/>
</dbReference>
<dbReference type="SMART" id="SM00089">
    <property type="entry name" value="PKD"/>
    <property type="match status" value="1"/>
</dbReference>
<keyword evidence="7" id="KW-1185">Reference proteome</keyword>
<dbReference type="PROSITE" id="PS50093">
    <property type="entry name" value="PKD"/>
    <property type="match status" value="1"/>
</dbReference>
<evidence type="ECO:0000256" key="2">
    <source>
        <dbReference type="ARBA" id="ARBA00022525"/>
    </source>
</evidence>
<name>A0A941E253_9ACTN</name>
<gene>
    <name evidence="6" type="ORF">KDK95_00245</name>
</gene>
<reference evidence="6" key="1">
    <citation type="submission" date="2021-04" db="EMBL/GenBank/DDBJ databases">
        <title>Genome based classification of Actinospica acidithermotolerans sp. nov., an actinobacterium isolated from an Indonesian hot spring.</title>
        <authorList>
            <person name="Kusuma A.B."/>
            <person name="Putra K.E."/>
            <person name="Nafisah S."/>
            <person name="Loh J."/>
            <person name="Nouioui I."/>
            <person name="Goodfellow M."/>
        </authorList>
    </citation>
    <scope>NUCLEOTIDE SEQUENCE</scope>
    <source>
        <strain evidence="6">MGRD01-02</strain>
    </source>
</reference>
<dbReference type="InterPro" id="IPR011050">
    <property type="entry name" value="Pectin_lyase_fold/virulence"/>
</dbReference>
<evidence type="ECO:0000256" key="4">
    <source>
        <dbReference type="SAM" id="SignalP"/>
    </source>
</evidence>
<dbReference type="SUPFAM" id="SSF49299">
    <property type="entry name" value="PKD domain"/>
    <property type="match status" value="1"/>
</dbReference>
<dbReference type="EMBL" id="JAGSOH010000001">
    <property type="protein sequence ID" value="MBR7824720.1"/>
    <property type="molecule type" value="Genomic_DNA"/>
</dbReference>
<dbReference type="Pfam" id="PF13229">
    <property type="entry name" value="Beta_helix"/>
    <property type="match status" value="1"/>
</dbReference>
<evidence type="ECO:0000313" key="7">
    <source>
        <dbReference type="Proteomes" id="UP000676325"/>
    </source>
</evidence>
<sequence>MRPRVVAVSAATLLAAASVAPGTAQAAGQNALYVNGGSSACTDSGPGTLAAPFCSIQAAADVANPGDVVVISGGTYASGVTITRSGTASAPIVFTGAARVTTIGEGSTASSEFTLSGASYVEIENLEIYSGSSAAVTVNGGADDTFAKDVFTSVAGPNTGGPTALHVTGGASGVTLQDSTVYDGIAVDGGSTGTVVTTNVVEGADSTPISVQGAKNTAITSNTVEGCSPGIAVTGSSAGTSIENNVVTVLEDSRCPAASAQYGVQVDASSAAGTTLDYNDVYGGSSGTAYSWGGTAYPTAAGLFSAVAQGKHDYNGADGGELAEGSPVINSADSAAIGEQPFDVNGDPRVIDPLVTPTGAGPYNYYDRGATQFQDPYTATANSSYTLSATKIPLGATVTAHAVLADTWGDSFTSYEFLFGGSAQPVVSSTPTETFTPTTATTYWTAVLAATAGSSTYHQLSGVADQYVSVVAPQPLVAAEALTASGELGVIATDYGTTDAWNISSATFDFGDGTKPETVADLAQAQHTYAKPGTYTITETVTDAGGNSATTSSKFATAEPQPGTLGSVVNGGGVPAGSTGIAQAAIGGAGSGAEILAATTSGQAEFSSSDFNAVWQPWQTLSQPGVTVKWVGLAGMPNGSTQLIEVTSAGRLLHTIRNANGTWQSSGWGSPAGSTGFAHAAITAMPDGSAQLVAVTTSGVLMHNIRFANGSWQGWRALSQPGTTIIDASIAGKPDGSSQIVEVTSGRVMKHTIRFSNGSWQKQGWGSPAGATDIVQASIATVGAGSTAIAVTKADGTGETTYRNWDGSWTGWQQADISPAPSITDFEAGWVPNENVLFIAVSGG</sequence>
<protein>
    <submittedName>
        <fullName evidence="6">Right-handed parallel beta-helix repeat-containing protein</fullName>
    </submittedName>
</protein>
<dbReference type="PANTHER" id="PTHR40088">
    <property type="entry name" value="PECTATE LYASE (EUROFUNG)"/>
    <property type="match status" value="1"/>
</dbReference>
<feature type="chain" id="PRO_5036992253" evidence="4">
    <location>
        <begin position="27"/>
        <end position="844"/>
    </location>
</feature>
<dbReference type="InterPro" id="IPR039448">
    <property type="entry name" value="Beta_helix"/>
</dbReference>
<organism evidence="6 7">
    <name type="scientific">Actinospica acidithermotolerans</name>
    <dbReference type="NCBI Taxonomy" id="2828514"/>
    <lineage>
        <taxon>Bacteria</taxon>
        <taxon>Bacillati</taxon>
        <taxon>Actinomycetota</taxon>
        <taxon>Actinomycetes</taxon>
        <taxon>Catenulisporales</taxon>
        <taxon>Actinospicaceae</taxon>
        <taxon>Actinospica</taxon>
    </lineage>
</organism>
<comment type="subcellular location">
    <subcellularLocation>
        <location evidence="1">Secreted</location>
    </subcellularLocation>
</comment>
<dbReference type="GO" id="GO:0016837">
    <property type="term" value="F:carbon-oxygen lyase activity, acting on polysaccharides"/>
    <property type="evidence" value="ECO:0007669"/>
    <property type="project" value="TreeGrafter"/>
</dbReference>
<evidence type="ECO:0000259" key="5">
    <source>
        <dbReference type="PROSITE" id="PS50093"/>
    </source>
</evidence>
<dbReference type="SUPFAM" id="SSF51126">
    <property type="entry name" value="Pectin lyase-like"/>
    <property type="match status" value="1"/>
</dbReference>
<dbReference type="InterPro" id="IPR022409">
    <property type="entry name" value="PKD/Chitinase_dom"/>
</dbReference>
<proteinExistence type="predicted"/>
<dbReference type="InterPro" id="IPR013783">
    <property type="entry name" value="Ig-like_fold"/>
</dbReference>
<accession>A0A941E253</accession>
<dbReference type="CDD" id="cd00146">
    <property type="entry name" value="PKD"/>
    <property type="match status" value="1"/>
</dbReference>
<evidence type="ECO:0000313" key="6">
    <source>
        <dbReference type="EMBL" id="MBR7824720.1"/>
    </source>
</evidence>
<dbReference type="SMART" id="SM00710">
    <property type="entry name" value="PbH1"/>
    <property type="match status" value="6"/>
</dbReference>
<dbReference type="GO" id="GO:0005975">
    <property type="term" value="P:carbohydrate metabolic process"/>
    <property type="evidence" value="ECO:0007669"/>
    <property type="project" value="UniProtKB-ARBA"/>
</dbReference>
<feature type="domain" description="PKD" evidence="5">
    <location>
        <begin position="507"/>
        <end position="552"/>
    </location>
</feature>
<dbReference type="RefSeq" id="WP_212515875.1">
    <property type="nucleotide sequence ID" value="NZ_JAGSOH010000001.1"/>
</dbReference>
<dbReference type="SUPFAM" id="SSF89372">
    <property type="entry name" value="Fucose-specific lectin"/>
    <property type="match status" value="1"/>
</dbReference>
<comment type="caution">
    <text evidence="6">The sequence shown here is derived from an EMBL/GenBank/DDBJ whole genome shotgun (WGS) entry which is preliminary data.</text>
</comment>
<dbReference type="PANTHER" id="PTHR40088:SF2">
    <property type="entry name" value="SECRETED SUGAR HYDROLASE"/>
    <property type="match status" value="1"/>
</dbReference>
<keyword evidence="2" id="KW-0964">Secreted</keyword>